<dbReference type="InterPro" id="IPR013520">
    <property type="entry name" value="Ribonucl_H"/>
</dbReference>
<dbReference type="GO" id="GO:0003887">
    <property type="term" value="F:DNA-directed DNA polymerase activity"/>
    <property type="evidence" value="ECO:0007669"/>
    <property type="project" value="UniProtKB-EC"/>
</dbReference>
<dbReference type="AlphaFoldDB" id="A0A840G9Z4"/>
<dbReference type="FunFam" id="3.30.420.10:FF:000045">
    <property type="entry name" value="3'-5' exonuclease DinG"/>
    <property type="match status" value="1"/>
</dbReference>
<feature type="domain" description="Exonuclease" evidence="5">
    <location>
        <begin position="1"/>
        <end position="163"/>
    </location>
</feature>
<organism evidence="6 7">
    <name type="scientific">Rhodocyclus tenuis</name>
    <name type="common">Rhodospirillum tenue</name>
    <dbReference type="NCBI Taxonomy" id="1066"/>
    <lineage>
        <taxon>Bacteria</taxon>
        <taxon>Pseudomonadati</taxon>
        <taxon>Pseudomonadota</taxon>
        <taxon>Betaproteobacteria</taxon>
        <taxon>Rhodocyclales</taxon>
        <taxon>Rhodocyclaceae</taxon>
        <taxon>Rhodocyclus</taxon>
    </lineage>
</organism>
<proteinExistence type="predicted"/>
<reference evidence="6 7" key="1">
    <citation type="submission" date="2020-08" db="EMBL/GenBank/DDBJ databases">
        <title>Genome sequencing of Purple Non-Sulfur Bacteria from various extreme environments.</title>
        <authorList>
            <person name="Mayer M."/>
        </authorList>
    </citation>
    <scope>NUCLEOTIDE SEQUENCE [LARGE SCALE GENOMIC DNA]</scope>
    <source>
        <strain evidence="6 7">2761</strain>
    </source>
</reference>
<comment type="catalytic activity">
    <reaction evidence="4">
        <text>DNA(n) + a 2'-deoxyribonucleoside 5'-triphosphate = DNA(n+1) + diphosphate</text>
        <dbReference type="Rhea" id="RHEA:22508"/>
        <dbReference type="Rhea" id="RHEA-COMP:17339"/>
        <dbReference type="Rhea" id="RHEA-COMP:17340"/>
        <dbReference type="ChEBI" id="CHEBI:33019"/>
        <dbReference type="ChEBI" id="CHEBI:61560"/>
        <dbReference type="ChEBI" id="CHEBI:173112"/>
        <dbReference type="EC" id="2.7.7.7"/>
    </reaction>
</comment>
<gene>
    <name evidence="6" type="ORF">GGD90_002683</name>
</gene>
<dbReference type="PANTHER" id="PTHR30231:SF37">
    <property type="entry name" value="EXODEOXYRIBONUCLEASE 10"/>
    <property type="match status" value="1"/>
</dbReference>
<dbReference type="PANTHER" id="PTHR30231">
    <property type="entry name" value="DNA POLYMERASE III SUBUNIT EPSILON"/>
    <property type="match status" value="1"/>
</dbReference>
<dbReference type="Pfam" id="PF00929">
    <property type="entry name" value="RNase_T"/>
    <property type="match status" value="1"/>
</dbReference>
<dbReference type="NCBIfam" id="TIGR00573">
    <property type="entry name" value="dnaq"/>
    <property type="match status" value="1"/>
</dbReference>
<dbReference type="GO" id="GO:0005829">
    <property type="term" value="C:cytosol"/>
    <property type="evidence" value="ECO:0007669"/>
    <property type="project" value="TreeGrafter"/>
</dbReference>
<dbReference type="GO" id="GO:0003677">
    <property type="term" value="F:DNA binding"/>
    <property type="evidence" value="ECO:0007669"/>
    <property type="project" value="InterPro"/>
</dbReference>
<dbReference type="InterPro" id="IPR006054">
    <property type="entry name" value="DnaQ"/>
</dbReference>
<dbReference type="SMART" id="SM00479">
    <property type="entry name" value="EXOIII"/>
    <property type="match status" value="1"/>
</dbReference>
<evidence type="ECO:0000256" key="1">
    <source>
        <dbReference type="ARBA" id="ARBA00012417"/>
    </source>
</evidence>
<keyword evidence="7" id="KW-1185">Reference proteome</keyword>
<comment type="subunit">
    <text evidence="3">DNA polymerase III contains a core (composed of alpha, epsilon and theta chains) that associates with a tau subunit. This core dimerizes to form the POLIII' complex. PolIII' associates with the gamma complex (composed of gamma, delta, delta', psi and chi chains) and with the beta chain to form the complete DNA polymerase III complex.</text>
</comment>
<dbReference type="CDD" id="cd06127">
    <property type="entry name" value="DEDDh"/>
    <property type="match status" value="1"/>
</dbReference>
<protein>
    <recommendedName>
        <fullName evidence="1">DNA-directed DNA polymerase</fullName>
        <ecNumber evidence="1">2.7.7.7</ecNumber>
    </recommendedName>
</protein>
<keyword evidence="6" id="KW-0548">Nucleotidyltransferase</keyword>
<comment type="function">
    <text evidence="2">DNA polymerase III is a complex, multichain enzyme responsible for most of the replicative synthesis in bacteria. The epsilon subunit contain the editing function and is a proofreading 3'-5' exonuclease.</text>
</comment>
<evidence type="ECO:0000259" key="5">
    <source>
        <dbReference type="SMART" id="SM00479"/>
    </source>
</evidence>
<sequence length="457" mass="50889">MFVDLETTGPNLAADRIIEIGIVEVDADGVREWSSLVDPQLPISDFITRLTGIDATMTDGAPRFADLAPALSERLRGRLFVAHNARFDYGFLKREFARVGVAFRAQCLCTVKLSRRLFPQHHRHSLDALLERHAIAVAARHRALDDARVLWDLWQCWCLAQSPDHVWTAALGIIGRPQLPPQIDPSIIDDLPDAAGAFAFYDAAGKPLHIARSANVRQQALGLFAPERREVALANSTQRIEWREAAGELGARLHELAFQRPLRPLADDLCAWRLVEHAVGELRPQLVYSREHDLALGDDLYGLYSSRREALLALRRIAETHRLCFSLLGLGDTPPGKPCVAHRRHACRGACIGKESATQHTARLQAALARIRLKEWPYAGPVAIVERDDFGLREDFHLVDRWRLLATVQTRSALAESLERAQQGVAVSPPFDPEIYRLFNRFLSSGKVSALPSPGGS</sequence>
<evidence type="ECO:0000313" key="7">
    <source>
        <dbReference type="Proteomes" id="UP000587070"/>
    </source>
</evidence>
<dbReference type="GO" id="GO:0008408">
    <property type="term" value="F:3'-5' exonuclease activity"/>
    <property type="evidence" value="ECO:0007669"/>
    <property type="project" value="TreeGrafter"/>
</dbReference>
<dbReference type="InterPro" id="IPR036397">
    <property type="entry name" value="RNaseH_sf"/>
</dbReference>
<keyword evidence="6" id="KW-0808">Transferase</keyword>
<dbReference type="EMBL" id="JACIGE010000010">
    <property type="protein sequence ID" value="MBB4248291.1"/>
    <property type="molecule type" value="Genomic_DNA"/>
</dbReference>
<dbReference type="RefSeq" id="WP_228273776.1">
    <property type="nucleotide sequence ID" value="NZ_JACIGE010000010.1"/>
</dbReference>
<dbReference type="GO" id="GO:0045004">
    <property type="term" value="P:DNA replication proofreading"/>
    <property type="evidence" value="ECO:0007669"/>
    <property type="project" value="TreeGrafter"/>
</dbReference>
<dbReference type="EC" id="2.7.7.7" evidence="1"/>
<evidence type="ECO:0000256" key="4">
    <source>
        <dbReference type="ARBA" id="ARBA00049244"/>
    </source>
</evidence>
<name>A0A840G9Z4_RHOTE</name>
<evidence type="ECO:0000256" key="3">
    <source>
        <dbReference type="ARBA" id="ARBA00026073"/>
    </source>
</evidence>
<accession>A0A840G9Z4</accession>
<comment type="caution">
    <text evidence="6">The sequence shown here is derived from an EMBL/GenBank/DDBJ whole genome shotgun (WGS) entry which is preliminary data.</text>
</comment>
<dbReference type="SUPFAM" id="SSF53098">
    <property type="entry name" value="Ribonuclease H-like"/>
    <property type="match status" value="1"/>
</dbReference>
<evidence type="ECO:0000313" key="6">
    <source>
        <dbReference type="EMBL" id="MBB4248291.1"/>
    </source>
</evidence>
<evidence type="ECO:0000256" key="2">
    <source>
        <dbReference type="ARBA" id="ARBA00025483"/>
    </source>
</evidence>
<dbReference type="Proteomes" id="UP000587070">
    <property type="component" value="Unassembled WGS sequence"/>
</dbReference>
<dbReference type="InterPro" id="IPR012337">
    <property type="entry name" value="RNaseH-like_sf"/>
</dbReference>
<dbReference type="Gene3D" id="3.30.420.10">
    <property type="entry name" value="Ribonuclease H-like superfamily/Ribonuclease H"/>
    <property type="match status" value="1"/>
</dbReference>